<name>A0A915K6Q3_ROMCU</name>
<evidence type="ECO:0000313" key="1">
    <source>
        <dbReference type="Proteomes" id="UP000887565"/>
    </source>
</evidence>
<keyword evidence="1" id="KW-1185">Reference proteome</keyword>
<dbReference type="Proteomes" id="UP000887565">
    <property type="component" value="Unplaced"/>
</dbReference>
<dbReference type="AlphaFoldDB" id="A0A915K6Q3"/>
<accession>A0A915K6Q3</accession>
<reference evidence="2" key="1">
    <citation type="submission" date="2022-11" db="UniProtKB">
        <authorList>
            <consortium name="WormBaseParasite"/>
        </authorList>
    </citation>
    <scope>IDENTIFICATION</scope>
</reference>
<dbReference type="WBParaSite" id="nRc.2.0.1.t33864-RA">
    <property type="protein sequence ID" value="nRc.2.0.1.t33864-RA"/>
    <property type="gene ID" value="nRc.2.0.1.g33864"/>
</dbReference>
<organism evidence="1 2">
    <name type="scientific">Romanomermis culicivorax</name>
    <name type="common">Nematode worm</name>
    <dbReference type="NCBI Taxonomy" id="13658"/>
    <lineage>
        <taxon>Eukaryota</taxon>
        <taxon>Metazoa</taxon>
        <taxon>Ecdysozoa</taxon>
        <taxon>Nematoda</taxon>
        <taxon>Enoplea</taxon>
        <taxon>Dorylaimia</taxon>
        <taxon>Mermithida</taxon>
        <taxon>Mermithoidea</taxon>
        <taxon>Mermithidae</taxon>
        <taxon>Romanomermis</taxon>
    </lineage>
</organism>
<evidence type="ECO:0000313" key="2">
    <source>
        <dbReference type="WBParaSite" id="nRc.2.0.1.t33864-RA"/>
    </source>
</evidence>
<protein>
    <submittedName>
        <fullName evidence="2">Uncharacterized protein</fullName>
    </submittedName>
</protein>
<sequence length="72" mass="8181">MQSMENQSKSKRDMFYAIETSKNEGPPLYRPQNCGHAHVWSLCSTCSSLIKHRIMSLTGKFEPTDSSLLMTN</sequence>
<proteinExistence type="predicted"/>